<name>A0AB35IRE0_9FIRM</name>
<comment type="caution">
    <text evidence="3">The sequence shown here is derived from an EMBL/GenBank/DDBJ whole genome shotgun (WGS) entry which is preliminary data.</text>
</comment>
<organism evidence="3 4">
    <name type="scientific">Thomasclavelia ramosa</name>
    <dbReference type="NCBI Taxonomy" id="1547"/>
    <lineage>
        <taxon>Bacteria</taxon>
        <taxon>Bacillati</taxon>
        <taxon>Bacillota</taxon>
        <taxon>Erysipelotrichia</taxon>
        <taxon>Erysipelotrichales</taxon>
        <taxon>Coprobacillaceae</taxon>
        <taxon>Thomasclavelia</taxon>
    </lineage>
</organism>
<dbReference type="AlphaFoldDB" id="A0AB35IRE0"/>
<evidence type="ECO:0000256" key="1">
    <source>
        <dbReference type="ARBA" id="ARBA00004196"/>
    </source>
</evidence>
<reference evidence="3" key="1">
    <citation type="submission" date="2023-01" db="EMBL/GenBank/DDBJ databases">
        <title>Human gut microbiome strain richness.</title>
        <authorList>
            <person name="Chen-Liaw A."/>
        </authorList>
    </citation>
    <scope>NUCLEOTIDE SEQUENCE</scope>
    <source>
        <strain evidence="3">1001217st2_G6_1001217B_191108</strain>
    </source>
</reference>
<protein>
    <submittedName>
        <fullName evidence="3">InlB B-repeat-containing protein</fullName>
    </submittedName>
</protein>
<feature type="signal peptide" evidence="2">
    <location>
        <begin position="1"/>
        <end position="27"/>
    </location>
</feature>
<dbReference type="RefSeq" id="WP_272019306.1">
    <property type="nucleotide sequence ID" value="NZ_JAQLKE010000051.1"/>
</dbReference>
<dbReference type="InterPro" id="IPR013378">
    <property type="entry name" value="InlB-like_B-rpt"/>
</dbReference>
<dbReference type="Proteomes" id="UP001211987">
    <property type="component" value="Unassembled WGS sequence"/>
</dbReference>
<evidence type="ECO:0000256" key="2">
    <source>
        <dbReference type="SAM" id="SignalP"/>
    </source>
</evidence>
<evidence type="ECO:0000313" key="4">
    <source>
        <dbReference type="Proteomes" id="UP001211987"/>
    </source>
</evidence>
<dbReference type="EMBL" id="JAQLKE010000051">
    <property type="protein sequence ID" value="MDB7085723.1"/>
    <property type="molecule type" value="Genomic_DNA"/>
</dbReference>
<feature type="chain" id="PRO_5044306379" evidence="2">
    <location>
        <begin position="28"/>
        <end position="675"/>
    </location>
</feature>
<dbReference type="Pfam" id="PF09479">
    <property type="entry name" value="Flg_new"/>
    <property type="match status" value="2"/>
</dbReference>
<sequence length="675" mass="74433">MSIKTILNKIKISLLISCVAASGTVIFQDYKGTNISAASYNSLSAADRAAFNTTGANIGQVTNVTSTKSTSIEGKDNINGYQWTAWFNENSKNFTIDKTQTNGTYTVGVPVKTASNQINANMTQAGYYKYLSDPVYSEIRLKAYERFNWTEEWDTSSTSKENTKWNYFRDKGSLEDKADDKHDFSHAINEINKEMRYTLTSSQKKQLNKKLWAMAENGQTVTSDFFHNNGMNGSSIGGSDNTITNGNQSIQYSLKVEVYGRRQYRWKVTKITTTTYHHVANKSATIEIANTVVAQNVSATELSKYATFTLKSKNGGTGAVNTQVVKSNGGWWGSNHPAYHQGNNTTTDANGTYYYWSNSGSGSNGVNLRNVIPIKEKLYSFAGIPTNLGKDNKYTLTINPNGGRYNGNTGTTLVKQITGTSYTVNTPLRDNYLLSGWDFSGSGTWNPNNQKYTFGTGDGNLTAKWVEKTIDTDPENPNNINKKYTLTIDPNGGKYNNKISKTTIIKKIGETETIKTPKRTGYIFVGWAVTEGDSNCFSQGTSSSMYRFYSDATLQAQWIKKGQSNSGTVIIDPNGGNYDGSTNKVTISGNAGSTTNIKTPTNTGYIFKGWEVINIEKNKFNGNTFTFIEGTTTLKAKWEKIKIDPCIVNGTGVDACGTNQDLMPGTWVHLSKDIY</sequence>
<keyword evidence="2" id="KW-0732">Signal</keyword>
<proteinExistence type="predicted"/>
<dbReference type="GO" id="GO:0030313">
    <property type="term" value="C:cell envelope"/>
    <property type="evidence" value="ECO:0007669"/>
    <property type="project" value="UniProtKB-SubCell"/>
</dbReference>
<gene>
    <name evidence="3" type="ORF">PM738_18120</name>
</gene>
<comment type="subcellular location">
    <subcellularLocation>
        <location evidence="1">Cell envelope</location>
    </subcellularLocation>
</comment>
<dbReference type="Gene3D" id="2.60.40.4270">
    <property type="entry name" value="Listeria-Bacteroides repeat domain"/>
    <property type="match status" value="2"/>
</dbReference>
<evidence type="ECO:0000313" key="3">
    <source>
        <dbReference type="EMBL" id="MDB7085723.1"/>
    </source>
</evidence>
<dbReference type="InterPro" id="IPR042229">
    <property type="entry name" value="Listeria/Bacterioides_rpt_sf"/>
</dbReference>
<accession>A0AB35IRE0</accession>